<dbReference type="Gene3D" id="3.10.310.30">
    <property type="match status" value="1"/>
</dbReference>
<reference evidence="4" key="1">
    <citation type="submission" date="2017-07" db="EMBL/GenBank/DDBJ databases">
        <title>Novel pathways for hydrocarbon cycling and metabolic interdependencies in hydrothermal sediment communities.</title>
        <authorList>
            <person name="Dombrowski N."/>
            <person name="Seitz K."/>
            <person name="Teske A."/>
            <person name="Baker B."/>
        </authorList>
    </citation>
    <scope>NUCLEOTIDE SEQUENCE [LARGE SCALE GENOMIC DNA]</scope>
</reference>
<feature type="domain" description="DHHA1" evidence="2">
    <location>
        <begin position="348"/>
        <end position="434"/>
    </location>
</feature>
<dbReference type="InterPro" id="IPR003156">
    <property type="entry name" value="DHHA1_dom"/>
</dbReference>
<proteinExistence type="predicted"/>
<dbReference type="Pfam" id="PF01368">
    <property type="entry name" value="DHH"/>
    <property type="match status" value="1"/>
</dbReference>
<name>A0A257LU60_UNCW3</name>
<dbReference type="Pfam" id="PF02272">
    <property type="entry name" value="DHHA1"/>
    <property type="match status" value="1"/>
</dbReference>
<dbReference type="GO" id="GO:0003676">
    <property type="term" value="F:nucleic acid binding"/>
    <property type="evidence" value="ECO:0007669"/>
    <property type="project" value="InterPro"/>
</dbReference>
<dbReference type="Gene3D" id="3.90.1640.30">
    <property type="match status" value="1"/>
</dbReference>
<evidence type="ECO:0000313" key="4">
    <source>
        <dbReference type="Proteomes" id="UP000216312"/>
    </source>
</evidence>
<sequence length="538" mass="61348">MKWQVMHVDLDDRNALSKRLGVPPIIATLLLNRGLDTEDKVREYLEPKLDDLHSPWRFSRMEQLVDDVRESIDAGDKIVVWGDADADGRIATVVLMTVLRYVGADVDYFIPDRYKKGFGLNREDVELLASKGVRFIITVDCATNNKVIVDEAVKRWGMKVWVTDHHLPTSKDIADKLINPHVDGYPYEYLVGSGVAYKVAQAIATKLCGMDDMTWYEKFAHLMFITALGTIADRGYLLGENRSLVKLGLERGESLRHMEGGPFAYRMMAERGTTYTAITNNVLPVINARDPEIAEGRDLVVEYFLTDERRAVIEILGRLEFLAQSWMRRLNFYLRSLSEFVDNSSRVVLLAHEDIPANLVGPLANKLREMYDKSAIVIGEHGKGEVRAVEGMNFFNILKEIQHMFSSFGGHPEACGFTTHPRLVPDVKKAILERVPLTSHRVVLADGEFIPKFMTTEIFNYIKMMQPFGKGNPPPTFVAYRQKFNPVEKGVFIGKHFFYCPKEFRKEGYWDILYKITDRRELVIIDARCGDEGSTHRA</sequence>
<feature type="domain" description="DDH" evidence="1">
    <location>
        <begin position="77"/>
        <end position="206"/>
    </location>
</feature>
<dbReference type="InterPro" id="IPR051673">
    <property type="entry name" value="SSDNA_exonuclease_RecJ"/>
</dbReference>
<dbReference type="PANTHER" id="PTHR30255:SF2">
    <property type="entry name" value="SINGLE-STRANDED-DNA-SPECIFIC EXONUCLEASE RECJ"/>
    <property type="match status" value="1"/>
</dbReference>
<gene>
    <name evidence="3" type="ORF">CGW93_01960</name>
</gene>
<organism evidence="3 4">
    <name type="scientific">candidate division WOR-3 bacterium 4484_18</name>
    <dbReference type="NCBI Taxonomy" id="2020626"/>
    <lineage>
        <taxon>Bacteria</taxon>
        <taxon>Bacteria division WOR-3</taxon>
    </lineage>
</organism>
<evidence type="ECO:0000259" key="1">
    <source>
        <dbReference type="Pfam" id="PF01368"/>
    </source>
</evidence>
<dbReference type="PANTHER" id="PTHR30255">
    <property type="entry name" value="SINGLE-STRANDED-DNA-SPECIFIC EXONUCLEASE RECJ"/>
    <property type="match status" value="1"/>
</dbReference>
<accession>A0A257LU60</accession>
<comment type="caution">
    <text evidence="3">The sequence shown here is derived from an EMBL/GenBank/DDBJ whole genome shotgun (WGS) entry which is preliminary data.</text>
</comment>
<dbReference type="GO" id="GO:0004527">
    <property type="term" value="F:exonuclease activity"/>
    <property type="evidence" value="ECO:0007669"/>
    <property type="project" value="UniProtKB-KW"/>
</dbReference>
<evidence type="ECO:0000313" key="3">
    <source>
        <dbReference type="EMBL" id="OYV03205.1"/>
    </source>
</evidence>
<evidence type="ECO:0000259" key="2">
    <source>
        <dbReference type="Pfam" id="PF02272"/>
    </source>
</evidence>
<dbReference type="SUPFAM" id="SSF64182">
    <property type="entry name" value="DHH phosphoesterases"/>
    <property type="match status" value="1"/>
</dbReference>
<dbReference type="AlphaFoldDB" id="A0A257LU60"/>
<dbReference type="InterPro" id="IPR038763">
    <property type="entry name" value="DHH_sf"/>
</dbReference>
<dbReference type="InterPro" id="IPR001667">
    <property type="entry name" value="DDH_dom"/>
</dbReference>
<dbReference type="Proteomes" id="UP000216312">
    <property type="component" value="Unassembled WGS sequence"/>
</dbReference>
<protein>
    <submittedName>
        <fullName evidence="3">Uncharacterized protein</fullName>
    </submittedName>
</protein>
<dbReference type="EMBL" id="NMUJ01000016">
    <property type="protein sequence ID" value="OYV03205.1"/>
    <property type="molecule type" value="Genomic_DNA"/>
</dbReference>